<feature type="domain" description="AB hydrolase-1" evidence="1">
    <location>
        <begin position="4"/>
        <end position="231"/>
    </location>
</feature>
<dbReference type="PANTHER" id="PTHR37017:SF11">
    <property type="entry name" value="ESTERASE_LIPASE_THIOESTERASE DOMAIN-CONTAINING PROTEIN"/>
    <property type="match status" value="1"/>
</dbReference>
<evidence type="ECO:0000313" key="3">
    <source>
        <dbReference type="Proteomes" id="UP000799438"/>
    </source>
</evidence>
<reference evidence="2" key="1">
    <citation type="journal article" date="2020" name="Stud. Mycol.">
        <title>101 Dothideomycetes genomes: a test case for predicting lifestyles and emergence of pathogens.</title>
        <authorList>
            <person name="Haridas S."/>
            <person name="Albert R."/>
            <person name="Binder M."/>
            <person name="Bloem J."/>
            <person name="Labutti K."/>
            <person name="Salamov A."/>
            <person name="Andreopoulos B."/>
            <person name="Baker S."/>
            <person name="Barry K."/>
            <person name="Bills G."/>
            <person name="Bluhm B."/>
            <person name="Cannon C."/>
            <person name="Castanera R."/>
            <person name="Culley D."/>
            <person name="Daum C."/>
            <person name="Ezra D."/>
            <person name="Gonzalez J."/>
            <person name="Henrissat B."/>
            <person name="Kuo A."/>
            <person name="Liang C."/>
            <person name="Lipzen A."/>
            <person name="Lutzoni F."/>
            <person name="Magnuson J."/>
            <person name="Mondo S."/>
            <person name="Nolan M."/>
            <person name="Ohm R."/>
            <person name="Pangilinan J."/>
            <person name="Park H.-J."/>
            <person name="Ramirez L."/>
            <person name="Alfaro M."/>
            <person name="Sun H."/>
            <person name="Tritt A."/>
            <person name="Yoshinaga Y."/>
            <person name="Zwiers L.-H."/>
            <person name="Turgeon B."/>
            <person name="Goodwin S."/>
            <person name="Spatafora J."/>
            <person name="Crous P."/>
            <person name="Grigoriev I."/>
        </authorList>
    </citation>
    <scope>NUCLEOTIDE SEQUENCE</scope>
    <source>
        <strain evidence="2">CBS 121167</strain>
    </source>
</reference>
<dbReference type="InterPro" id="IPR029058">
    <property type="entry name" value="AB_hydrolase_fold"/>
</dbReference>
<dbReference type="RefSeq" id="XP_033397877.1">
    <property type="nucleotide sequence ID" value="XM_033535916.1"/>
</dbReference>
<feature type="non-terminal residue" evidence="2">
    <location>
        <position position="1"/>
    </location>
</feature>
<feature type="non-terminal residue" evidence="2">
    <location>
        <position position="236"/>
    </location>
</feature>
<proteinExistence type="predicted"/>
<dbReference type="Gene3D" id="3.40.50.1820">
    <property type="entry name" value="alpha/beta hydrolase"/>
    <property type="match status" value="1"/>
</dbReference>
<dbReference type="InterPro" id="IPR052897">
    <property type="entry name" value="Sec-Metab_Biosynth_Hydrolase"/>
</dbReference>
<dbReference type="SUPFAM" id="SSF53474">
    <property type="entry name" value="alpha/beta-Hydrolases"/>
    <property type="match status" value="1"/>
</dbReference>
<name>A0A6A6BFT6_9PEZI</name>
<gene>
    <name evidence="2" type="ORF">K452DRAFT_194501</name>
</gene>
<dbReference type="GeneID" id="54293412"/>
<evidence type="ECO:0000259" key="1">
    <source>
        <dbReference type="Pfam" id="PF12697"/>
    </source>
</evidence>
<sequence length="236" mass="26456">KPTVVIVPGAWHLPNSFSLLITELTQRGYPCEAIRNPSAGANPTDTNFFDDVSNLQKKLRTLLDNGRDVILVSHSYGGTVVAHALKDEAELAEMQSNGRILSLVYIAAFALKPGETVLEFNKPVDREAWSPLVDGVLPPPEAELFYSDMPQVNQYKWVKTLLHQPESVFMVPAEGEPWKCLPSMYVLTEHDKIVYPWRQELMVERMGNDVQIVRLNSGHSPFLSMPGKVANLFERA</sequence>
<dbReference type="PANTHER" id="PTHR37017">
    <property type="entry name" value="AB HYDROLASE-1 DOMAIN-CONTAINING PROTEIN-RELATED"/>
    <property type="match status" value="1"/>
</dbReference>
<keyword evidence="3" id="KW-1185">Reference proteome</keyword>
<dbReference type="Proteomes" id="UP000799438">
    <property type="component" value="Unassembled WGS sequence"/>
</dbReference>
<organism evidence="2 3">
    <name type="scientific">Aplosporella prunicola CBS 121167</name>
    <dbReference type="NCBI Taxonomy" id="1176127"/>
    <lineage>
        <taxon>Eukaryota</taxon>
        <taxon>Fungi</taxon>
        <taxon>Dikarya</taxon>
        <taxon>Ascomycota</taxon>
        <taxon>Pezizomycotina</taxon>
        <taxon>Dothideomycetes</taxon>
        <taxon>Dothideomycetes incertae sedis</taxon>
        <taxon>Botryosphaeriales</taxon>
        <taxon>Aplosporellaceae</taxon>
        <taxon>Aplosporella</taxon>
    </lineage>
</organism>
<dbReference type="AlphaFoldDB" id="A0A6A6BFT6"/>
<dbReference type="InterPro" id="IPR000073">
    <property type="entry name" value="AB_hydrolase_1"/>
</dbReference>
<protein>
    <recommendedName>
        <fullName evidence="1">AB hydrolase-1 domain-containing protein</fullName>
    </recommendedName>
</protein>
<dbReference type="OrthoDB" id="408373at2759"/>
<evidence type="ECO:0000313" key="2">
    <source>
        <dbReference type="EMBL" id="KAF2142165.1"/>
    </source>
</evidence>
<dbReference type="EMBL" id="ML995485">
    <property type="protein sequence ID" value="KAF2142165.1"/>
    <property type="molecule type" value="Genomic_DNA"/>
</dbReference>
<dbReference type="Pfam" id="PF12697">
    <property type="entry name" value="Abhydrolase_6"/>
    <property type="match status" value="1"/>
</dbReference>
<accession>A0A6A6BFT6</accession>